<feature type="transmembrane region" description="Helical" evidence="1">
    <location>
        <begin position="59"/>
        <end position="77"/>
    </location>
</feature>
<feature type="transmembrane region" description="Helical" evidence="1">
    <location>
        <begin position="5"/>
        <end position="21"/>
    </location>
</feature>
<keyword evidence="1" id="KW-0812">Transmembrane</keyword>
<keyword evidence="1" id="KW-0472">Membrane</keyword>
<dbReference type="InterPro" id="IPR046087">
    <property type="entry name" value="DUF6105"/>
</dbReference>
<sequence>MRYLLIFWAGPLGLFWGWYFLSLNDISFGTAFFSRQMNDLVFAVYGDVLGIDPQTIPPLAARACVIDTLILFAIIAFRRRREILARFQAWRERYS</sequence>
<proteinExistence type="predicted"/>
<name>A0A2S9INC8_9HYPH</name>
<accession>A0A2S9INC8</accession>
<reference evidence="2 3" key="1">
    <citation type="submission" date="2018-02" db="EMBL/GenBank/DDBJ databases">
        <title>The draft genome of Phyllobacterium sp. 1N-3.</title>
        <authorList>
            <person name="Liu L."/>
            <person name="Li L."/>
            <person name="Zhang X."/>
            <person name="Wang T."/>
            <person name="Liang L."/>
        </authorList>
    </citation>
    <scope>NUCLEOTIDE SEQUENCE [LARGE SCALE GENOMIC DNA]</scope>
    <source>
        <strain evidence="2 3">1N-3</strain>
    </source>
</reference>
<evidence type="ECO:0000256" key="1">
    <source>
        <dbReference type="SAM" id="Phobius"/>
    </source>
</evidence>
<organism evidence="2 3">
    <name type="scientific">Phyllobacterium phragmitis</name>
    <dbReference type="NCBI Taxonomy" id="2670329"/>
    <lineage>
        <taxon>Bacteria</taxon>
        <taxon>Pseudomonadati</taxon>
        <taxon>Pseudomonadota</taxon>
        <taxon>Alphaproteobacteria</taxon>
        <taxon>Hyphomicrobiales</taxon>
        <taxon>Phyllobacteriaceae</taxon>
        <taxon>Phyllobacterium</taxon>
    </lineage>
</organism>
<dbReference type="EMBL" id="PVBR01000015">
    <property type="protein sequence ID" value="PRD42015.1"/>
    <property type="molecule type" value="Genomic_DNA"/>
</dbReference>
<dbReference type="Proteomes" id="UP000239434">
    <property type="component" value="Unassembled WGS sequence"/>
</dbReference>
<evidence type="ECO:0000313" key="3">
    <source>
        <dbReference type="Proteomes" id="UP000239434"/>
    </source>
</evidence>
<dbReference type="AlphaFoldDB" id="A0A2S9INC8"/>
<gene>
    <name evidence="2" type="ORF">C5748_19035</name>
</gene>
<comment type="caution">
    <text evidence="2">The sequence shown here is derived from an EMBL/GenBank/DDBJ whole genome shotgun (WGS) entry which is preliminary data.</text>
</comment>
<keyword evidence="1" id="KW-1133">Transmembrane helix</keyword>
<keyword evidence="3" id="KW-1185">Reference proteome</keyword>
<evidence type="ECO:0000313" key="2">
    <source>
        <dbReference type="EMBL" id="PRD42015.1"/>
    </source>
</evidence>
<protein>
    <submittedName>
        <fullName evidence="2">Uncharacterized protein</fullName>
    </submittedName>
</protein>
<dbReference type="Pfam" id="PF19600">
    <property type="entry name" value="DUF6105"/>
    <property type="match status" value="1"/>
</dbReference>